<evidence type="ECO:0000256" key="2">
    <source>
        <dbReference type="ARBA" id="ARBA00022723"/>
    </source>
</evidence>
<dbReference type="AlphaFoldDB" id="A0A844W3Z8"/>
<keyword evidence="2" id="KW-0479">Metal-binding</keyword>
<dbReference type="EMBL" id="WNXQ01000003">
    <property type="protein sequence ID" value="MWB77541.1"/>
    <property type="molecule type" value="Genomic_DNA"/>
</dbReference>
<protein>
    <submittedName>
        <fullName evidence="6">FAD-dependent oxidoreductase</fullName>
    </submittedName>
</protein>
<dbReference type="Pfam" id="PF12831">
    <property type="entry name" value="FAD_oxidored"/>
    <property type="match status" value="1"/>
</dbReference>
<sequence>MKEAMDIEQLIETDVLVVGGTVAGCSAAISAARMGARVVILEPTSSVGGTTTNGVHCFDTGTVQALSGVTEEFINRVRAHYRDIGLDDPMLRSKSDVFWEFHVAERMWRDMLGEHERITLINGAVAVGVKMRGNREIAEVHWEQAIDPIGSLADEPPGPPNVIRPLQVIDASYEGDVTAWAGVPFDIGREARTPEEPHAGVIFTTTHERDITEGGFLPGSILPGSTGEGDDAIISFTCRMSLRYRHEGFEDFLLGSPPEDYDPARYKWAPPKGLIEGGGAFGTSLQPSIRGKMLTNQRYFGDDRLEGNRDYILSHPRQRTAIRKSFMNHALGFLHYIQTDGGMPQMGLSDDEFVENANMPRSPYVREGRRFHAPVRLKERDVTAYLASPGPRPPLRPDSIAIGDWAVESRRCKDEPDPETGVFDGSMFIRTLRAPYQVPMGCLLPEGVDNLSVTTTISATHIAFCTLRVEAVWAQTGAAAGCAAGIAVAGRLALADVPLGRIQSELLAQRYKLVYFSDVESDHPSFAGIQWLALRGYLPEMDARFRFFPDNTATWRDFVQAAVLAFGLPISVTGIHFDTVDPSDPAFRSVETLYDTASRAGVALFPNMRHPSIDAPADHLLPEPRQRWLTLALEEPVSGGEAIGFLQKLRRAIGSDETVEPPNGLPEKTALTRAELAELLHIFAAPPDAGPF</sequence>
<evidence type="ECO:0000313" key="7">
    <source>
        <dbReference type="Proteomes" id="UP000443843"/>
    </source>
</evidence>
<reference evidence="6 7" key="1">
    <citation type="submission" date="2019-11" db="EMBL/GenBank/DDBJ databases">
        <title>Pseudooceanicola pacifica sp. nov., isolated from deep-sea sediment of the Pacific Ocean.</title>
        <authorList>
            <person name="Lyu L."/>
        </authorList>
    </citation>
    <scope>NUCLEOTIDE SEQUENCE [LARGE SCALE GENOMIC DNA]</scope>
    <source>
        <strain evidence="6 7">216_PA32_1</strain>
    </source>
</reference>
<dbReference type="InterPro" id="IPR036188">
    <property type="entry name" value="FAD/NAD-bd_sf"/>
</dbReference>
<dbReference type="Proteomes" id="UP000443843">
    <property type="component" value="Unassembled WGS sequence"/>
</dbReference>
<dbReference type="GO" id="GO:0051539">
    <property type="term" value="F:4 iron, 4 sulfur cluster binding"/>
    <property type="evidence" value="ECO:0007669"/>
    <property type="project" value="UniProtKB-KW"/>
</dbReference>
<evidence type="ECO:0000256" key="4">
    <source>
        <dbReference type="ARBA" id="ARBA00023004"/>
    </source>
</evidence>
<accession>A0A844W3Z8</accession>
<keyword evidence="3" id="KW-0560">Oxidoreductase</keyword>
<dbReference type="GO" id="GO:0046872">
    <property type="term" value="F:metal ion binding"/>
    <property type="evidence" value="ECO:0007669"/>
    <property type="project" value="UniProtKB-KW"/>
</dbReference>
<keyword evidence="7" id="KW-1185">Reference proteome</keyword>
<evidence type="ECO:0000313" key="6">
    <source>
        <dbReference type="EMBL" id="MWB77541.1"/>
    </source>
</evidence>
<dbReference type="GO" id="GO:0016491">
    <property type="term" value="F:oxidoreductase activity"/>
    <property type="evidence" value="ECO:0007669"/>
    <property type="project" value="UniProtKB-KW"/>
</dbReference>
<evidence type="ECO:0000256" key="3">
    <source>
        <dbReference type="ARBA" id="ARBA00023002"/>
    </source>
</evidence>
<gene>
    <name evidence="6" type="ORF">GLS40_05855</name>
</gene>
<comment type="caution">
    <text evidence="6">The sequence shown here is derived from an EMBL/GenBank/DDBJ whole genome shotgun (WGS) entry which is preliminary data.</text>
</comment>
<keyword evidence="1" id="KW-0004">4Fe-4S</keyword>
<evidence type="ECO:0000256" key="1">
    <source>
        <dbReference type="ARBA" id="ARBA00022485"/>
    </source>
</evidence>
<organism evidence="6 7">
    <name type="scientific">Pseudooceanicola pacificus</name>
    <dbReference type="NCBI Taxonomy" id="2676438"/>
    <lineage>
        <taxon>Bacteria</taxon>
        <taxon>Pseudomonadati</taxon>
        <taxon>Pseudomonadota</taxon>
        <taxon>Alphaproteobacteria</taxon>
        <taxon>Rhodobacterales</taxon>
        <taxon>Paracoccaceae</taxon>
        <taxon>Pseudooceanicola</taxon>
    </lineage>
</organism>
<proteinExistence type="predicted"/>
<keyword evidence="5" id="KW-0411">Iron-sulfur</keyword>
<dbReference type="Gene3D" id="3.50.50.60">
    <property type="entry name" value="FAD/NAD(P)-binding domain"/>
    <property type="match status" value="1"/>
</dbReference>
<dbReference type="PANTHER" id="PTHR43498:SF1">
    <property type="entry name" value="COB--COM HETERODISULFIDE REDUCTASE IRON-SULFUR SUBUNIT A"/>
    <property type="match status" value="1"/>
</dbReference>
<keyword evidence="4" id="KW-0408">Iron</keyword>
<dbReference type="SUPFAM" id="SSF51905">
    <property type="entry name" value="FAD/NAD(P)-binding domain"/>
    <property type="match status" value="1"/>
</dbReference>
<dbReference type="PANTHER" id="PTHR43498">
    <property type="entry name" value="FERREDOXIN:COB-COM HETERODISULFIDE REDUCTASE SUBUNIT A"/>
    <property type="match status" value="1"/>
</dbReference>
<dbReference type="InterPro" id="IPR039650">
    <property type="entry name" value="HdrA-like"/>
</dbReference>
<dbReference type="PROSITE" id="PS51257">
    <property type="entry name" value="PROKAR_LIPOPROTEIN"/>
    <property type="match status" value="1"/>
</dbReference>
<name>A0A844W3Z8_9RHOB</name>
<evidence type="ECO:0000256" key="5">
    <source>
        <dbReference type="ARBA" id="ARBA00023014"/>
    </source>
</evidence>